<protein>
    <submittedName>
        <fullName evidence="2">Uncharacterized protein</fullName>
    </submittedName>
</protein>
<keyword evidence="1" id="KW-0812">Transmembrane</keyword>
<dbReference type="AlphaFoldDB" id="A0A381NAM7"/>
<feature type="transmembrane region" description="Helical" evidence="1">
    <location>
        <begin position="6"/>
        <end position="28"/>
    </location>
</feature>
<keyword evidence="1" id="KW-0472">Membrane</keyword>
<sequence>MKFSRLYIAAMFFGLIGAAGGEFAVWFISVGRRDGGLECLWPHS</sequence>
<reference evidence="2" key="1">
    <citation type="submission" date="2018-05" db="EMBL/GenBank/DDBJ databases">
        <authorList>
            <person name="Lanie J.A."/>
            <person name="Ng W.-L."/>
            <person name="Kazmierczak K.M."/>
            <person name="Andrzejewski T.M."/>
            <person name="Davidsen T.M."/>
            <person name="Wayne K.J."/>
            <person name="Tettelin H."/>
            <person name="Glass J.I."/>
            <person name="Rusch D."/>
            <person name="Podicherti R."/>
            <person name="Tsui H.-C.T."/>
            <person name="Winkler M.E."/>
        </authorList>
    </citation>
    <scope>NUCLEOTIDE SEQUENCE</scope>
</reference>
<evidence type="ECO:0000313" key="2">
    <source>
        <dbReference type="EMBL" id="SUZ51595.1"/>
    </source>
</evidence>
<organism evidence="2">
    <name type="scientific">marine metagenome</name>
    <dbReference type="NCBI Taxonomy" id="408172"/>
    <lineage>
        <taxon>unclassified sequences</taxon>
        <taxon>metagenomes</taxon>
        <taxon>ecological metagenomes</taxon>
    </lineage>
</organism>
<keyword evidence="1" id="KW-1133">Transmembrane helix</keyword>
<dbReference type="EMBL" id="UINC01000229">
    <property type="protein sequence ID" value="SUZ51595.1"/>
    <property type="molecule type" value="Genomic_DNA"/>
</dbReference>
<proteinExistence type="predicted"/>
<name>A0A381NAM7_9ZZZZ</name>
<gene>
    <name evidence="2" type="ORF">METZ01_LOCUS4449</name>
</gene>
<accession>A0A381NAM7</accession>
<evidence type="ECO:0000256" key="1">
    <source>
        <dbReference type="SAM" id="Phobius"/>
    </source>
</evidence>